<reference evidence="1 2" key="1">
    <citation type="submission" date="2022-10" db="EMBL/GenBank/DDBJ databases">
        <title>Defluviimonas sp. nov., isolated from ocean surface sediments.</title>
        <authorList>
            <person name="He W."/>
            <person name="Wang L."/>
            <person name="Zhang D.-F."/>
        </authorList>
    </citation>
    <scope>NUCLEOTIDE SEQUENCE [LARGE SCALE GENOMIC DNA]</scope>
    <source>
        <strain evidence="1 2">WL0050</strain>
    </source>
</reference>
<keyword evidence="2" id="KW-1185">Reference proteome</keyword>
<name>A0ABT2ZMW8_9RHOB</name>
<dbReference type="Proteomes" id="UP001652564">
    <property type="component" value="Unassembled WGS sequence"/>
</dbReference>
<sequence length="141" mass="15528">MARTFTTLTGRWLGRYEYDAGPGPVPFEADLIEDTGFLNGETTEGNTFRPELDGTLHAVITGNHSKGSVHFTKTYLGFEADDHPIYSGRANATLTRIEGRWFFPSQPGWAGRFVMMRKPGAAAERKAGDKAEMELSATGRI</sequence>
<evidence type="ECO:0000313" key="2">
    <source>
        <dbReference type="Proteomes" id="UP001652564"/>
    </source>
</evidence>
<accession>A0ABT2ZMW8</accession>
<proteinExistence type="predicted"/>
<organism evidence="1 2">
    <name type="scientific">Albidovulum litorale</name>
    <dbReference type="NCBI Taxonomy" id="2984134"/>
    <lineage>
        <taxon>Bacteria</taxon>
        <taxon>Pseudomonadati</taxon>
        <taxon>Pseudomonadota</taxon>
        <taxon>Alphaproteobacteria</taxon>
        <taxon>Rhodobacterales</taxon>
        <taxon>Paracoccaceae</taxon>
        <taxon>Albidovulum</taxon>
    </lineage>
</organism>
<dbReference type="EMBL" id="JAOWKZ010000002">
    <property type="protein sequence ID" value="MCV2872086.1"/>
    <property type="molecule type" value="Genomic_DNA"/>
</dbReference>
<evidence type="ECO:0008006" key="3">
    <source>
        <dbReference type="Google" id="ProtNLM"/>
    </source>
</evidence>
<comment type="caution">
    <text evidence="1">The sequence shown here is derived from an EMBL/GenBank/DDBJ whole genome shotgun (WGS) entry which is preliminary data.</text>
</comment>
<gene>
    <name evidence="1" type="ORF">OEZ71_07230</name>
</gene>
<dbReference type="RefSeq" id="WP_263739282.1">
    <property type="nucleotide sequence ID" value="NZ_JAOWKZ010000002.1"/>
</dbReference>
<protein>
    <recommendedName>
        <fullName evidence="3">DUF1579 domain-containing protein</fullName>
    </recommendedName>
</protein>
<evidence type="ECO:0000313" key="1">
    <source>
        <dbReference type="EMBL" id="MCV2872086.1"/>
    </source>
</evidence>